<name>F4RMP5_MELLP</name>
<evidence type="ECO:0000256" key="1">
    <source>
        <dbReference type="SAM" id="MobiDB-lite"/>
    </source>
</evidence>
<proteinExistence type="predicted"/>
<dbReference type="EMBL" id="GL883109">
    <property type="protein sequence ID" value="EGG06343.1"/>
    <property type="molecule type" value="Genomic_DNA"/>
</dbReference>
<sequence length="587" mass="65685">MSTSTPNLSRSTSSFQLTQSTPTLPHQIVSAAHALSPLDDLHLAHLVHSIKPLAPSWSFQSSNYSNPSGPSIESNDRLRTDELADLPAPEAERLHAAYDIEDHLDSTPDRLLVFGPYASLSDILEEVKSVLRNKMKKLSNNSKALSNQKPSDPTNSTRYNRQVEVYVARLWFQPLEGPAGSYKWEKGGADLIRFEMAKEPAQDGKEIFNWSPVEVALSQALEIGHQLLALLHLRHFDEILSTMNQSSEFCAIDPIIWLVDPVEYAHAQLRETTEWGWSEHHVDYTPPSSSDGTSPSITKLTTSGPIHQLHRPLPRSRLSQEIGISDHHNPSTEAHYPTIPFQENLPLQPLNKSSPASPDNLPRWLDDLLDRRLPRILSLPDGCLSYDLLDQSYQTPTTVISNRCFPILQSRSPLKLESLLSPPLDSTPKQLLKSLSPPLQLNSSDLTPTSVRSTDLHYIPNPGPVKQDFVWDNGEWICKANPLKYYHCKVCAEHAFKIALSHRLNEEKGLRRPECPPSKSITTGIGLGLKGRAIKEAMDREDDEFLNLQIKGCIEDHQELINRNRSGSCCLKGNRLGWDEGEAVEDG</sequence>
<organism evidence="3">
    <name type="scientific">Melampsora larici-populina (strain 98AG31 / pathotype 3-4-7)</name>
    <name type="common">Poplar leaf rust fungus</name>
    <dbReference type="NCBI Taxonomy" id="747676"/>
    <lineage>
        <taxon>Eukaryota</taxon>
        <taxon>Fungi</taxon>
        <taxon>Dikarya</taxon>
        <taxon>Basidiomycota</taxon>
        <taxon>Pucciniomycotina</taxon>
        <taxon>Pucciniomycetes</taxon>
        <taxon>Pucciniales</taxon>
        <taxon>Melampsoraceae</taxon>
        <taxon>Melampsora</taxon>
    </lineage>
</organism>
<dbReference type="GeneID" id="18933014"/>
<evidence type="ECO:0000313" key="3">
    <source>
        <dbReference type="Proteomes" id="UP000001072"/>
    </source>
</evidence>
<keyword evidence="3" id="KW-1185">Reference proteome</keyword>
<dbReference type="OrthoDB" id="2503839at2759"/>
<dbReference type="Proteomes" id="UP000001072">
    <property type="component" value="Unassembled WGS sequence"/>
</dbReference>
<dbReference type="AlphaFoldDB" id="F4RMP5"/>
<reference evidence="3" key="1">
    <citation type="journal article" date="2011" name="Proc. Natl. Acad. Sci. U.S.A.">
        <title>Obligate biotrophy features unraveled by the genomic analysis of rust fungi.</title>
        <authorList>
            <person name="Duplessis S."/>
            <person name="Cuomo C.A."/>
            <person name="Lin Y.-C."/>
            <person name="Aerts A."/>
            <person name="Tisserant E."/>
            <person name="Veneault-Fourrey C."/>
            <person name="Joly D.L."/>
            <person name="Hacquard S."/>
            <person name="Amselem J."/>
            <person name="Cantarel B.L."/>
            <person name="Chiu R."/>
            <person name="Coutinho P.M."/>
            <person name="Feau N."/>
            <person name="Field M."/>
            <person name="Frey P."/>
            <person name="Gelhaye E."/>
            <person name="Goldberg J."/>
            <person name="Grabherr M.G."/>
            <person name="Kodira C.D."/>
            <person name="Kohler A."/>
            <person name="Kuees U."/>
            <person name="Lindquist E.A."/>
            <person name="Lucas S.M."/>
            <person name="Mago R."/>
            <person name="Mauceli E."/>
            <person name="Morin E."/>
            <person name="Murat C."/>
            <person name="Pangilinan J.L."/>
            <person name="Park R."/>
            <person name="Pearson M."/>
            <person name="Quesneville H."/>
            <person name="Rouhier N."/>
            <person name="Sakthikumar S."/>
            <person name="Salamov A.A."/>
            <person name="Schmutz J."/>
            <person name="Selles B."/>
            <person name="Shapiro H."/>
            <person name="Tanguay P."/>
            <person name="Tuskan G.A."/>
            <person name="Henrissat B."/>
            <person name="Van de Peer Y."/>
            <person name="Rouze P."/>
            <person name="Ellis J.G."/>
            <person name="Dodds P.N."/>
            <person name="Schein J.E."/>
            <person name="Zhong S."/>
            <person name="Hamelin R.C."/>
            <person name="Grigoriev I.V."/>
            <person name="Szabo L.J."/>
            <person name="Martin F."/>
        </authorList>
    </citation>
    <scope>NUCLEOTIDE SEQUENCE [LARGE SCALE GENOMIC DNA]</scope>
    <source>
        <strain evidence="3">98AG31 / pathotype 3-4-7</strain>
    </source>
</reference>
<dbReference type="RefSeq" id="XP_007410581.1">
    <property type="nucleotide sequence ID" value="XM_007410519.1"/>
</dbReference>
<dbReference type="VEuPathDB" id="FungiDB:MELLADRAFT_77859"/>
<accession>F4RMP5</accession>
<dbReference type="KEGG" id="mlr:MELLADRAFT_77859"/>
<evidence type="ECO:0000313" key="2">
    <source>
        <dbReference type="EMBL" id="EGG06343.1"/>
    </source>
</evidence>
<dbReference type="InParanoid" id="F4RMP5"/>
<protein>
    <submittedName>
        <fullName evidence="2">Uncharacterized protein</fullName>
    </submittedName>
</protein>
<feature type="region of interest" description="Disordered" evidence="1">
    <location>
        <begin position="139"/>
        <end position="158"/>
    </location>
</feature>
<gene>
    <name evidence="2" type="ORF">MELLADRAFT_77859</name>
</gene>
<feature type="region of interest" description="Disordered" evidence="1">
    <location>
        <begin position="1"/>
        <end position="20"/>
    </location>
</feature>
<dbReference type="HOGENOM" id="CLU_464664_0_0_1"/>